<feature type="compositionally biased region" description="Low complexity" evidence="3">
    <location>
        <begin position="14"/>
        <end position="27"/>
    </location>
</feature>
<name>A0A4U5WQV0_STRLS</name>
<dbReference type="EMBL" id="SZNQ01000001">
    <property type="protein sequence ID" value="TKT04704.1"/>
    <property type="molecule type" value="Genomic_DNA"/>
</dbReference>
<comment type="caution">
    <text evidence="5">The sequence shown here is derived from an EMBL/GenBank/DDBJ whole genome shotgun (WGS) entry which is preliminary data.</text>
</comment>
<reference evidence="5 6" key="1">
    <citation type="submission" date="2019-04" db="EMBL/GenBank/DDBJ databases">
        <title>Streptomyces lasaliensis sp. nov., an Actinomycete isolated from soil which produces the polyether antibiotic lasalocid.</title>
        <authorList>
            <person name="Erwin G."/>
            <person name="Haber C."/>
        </authorList>
    </citation>
    <scope>NUCLEOTIDE SEQUENCE [LARGE SCALE GENOMIC DNA]</scope>
    <source>
        <strain evidence="5 6">X-537</strain>
    </source>
</reference>
<dbReference type="SMART" id="SM00822">
    <property type="entry name" value="PKS_KR"/>
    <property type="match status" value="1"/>
</dbReference>
<dbReference type="PROSITE" id="PS00061">
    <property type="entry name" value="ADH_SHORT"/>
    <property type="match status" value="1"/>
</dbReference>
<accession>A0A4U5WQV0</accession>
<dbReference type="AlphaFoldDB" id="A0A4U5WQV0"/>
<organism evidence="5 6">
    <name type="scientific">Streptomyces lasalocidi</name>
    <name type="common">Streptomyces lasaliensis</name>
    <dbReference type="NCBI Taxonomy" id="324833"/>
    <lineage>
        <taxon>Bacteria</taxon>
        <taxon>Bacillati</taxon>
        <taxon>Actinomycetota</taxon>
        <taxon>Actinomycetes</taxon>
        <taxon>Kitasatosporales</taxon>
        <taxon>Streptomycetaceae</taxon>
        <taxon>Streptomyces</taxon>
    </lineage>
</organism>
<dbReference type="Gene3D" id="3.40.50.720">
    <property type="entry name" value="NAD(P)-binding Rossmann-like Domain"/>
    <property type="match status" value="1"/>
</dbReference>
<dbReference type="InterPro" id="IPR036291">
    <property type="entry name" value="NAD(P)-bd_dom_sf"/>
</dbReference>
<dbReference type="GO" id="GO:0016491">
    <property type="term" value="F:oxidoreductase activity"/>
    <property type="evidence" value="ECO:0007669"/>
    <property type="project" value="UniProtKB-KW"/>
</dbReference>
<dbReference type="OrthoDB" id="9803333at2"/>
<evidence type="ECO:0000256" key="1">
    <source>
        <dbReference type="ARBA" id="ARBA00006484"/>
    </source>
</evidence>
<comment type="similarity">
    <text evidence="1">Belongs to the short-chain dehydrogenases/reductases (SDR) family.</text>
</comment>
<dbReference type="InterPro" id="IPR057326">
    <property type="entry name" value="KR_dom"/>
</dbReference>
<proteinExistence type="inferred from homology"/>
<evidence type="ECO:0000256" key="2">
    <source>
        <dbReference type="ARBA" id="ARBA00023002"/>
    </source>
</evidence>
<feature type="region of interest" description="Disordered" evidence="3">
    <location>
        <begin position="1"/>
        <end position="29"/>
    </location>
</feature>
<dbReference type="FunFam" id="3.40.50.720:FF:000084">
    <property type="entry name" value="Short-chain dehydrogenase reductase"/>
    <property type="match status" value="1"/>
</dbReference>
<dbReference type="Pfam" id="PF13561">
    <property type="entry name" value="adh_short_C2"/>
    <property type="match status" value="1"/>
</dbReference>
<dbReference type="InterPro" id="IPR002347">
    <property type="entry name" value="SDR_fam"/>
</dbReference>
<evidence type="ECO:0000313" key="5">
    <source>
        <dbReference type="EMBL" id="TKT04704.1"/>
    </source>
</evidence>
<dbReference type="Proteomes" id="UP000305929">
    <property type="component" value="Unassembled WGS sequence"/>
</dbReference>
<dbReference type="SUPFAM" id="SSF51735">
    <property type="entry name" value="NAD(P)-binding Rossmann-fold domains"/>
    <property type="match status" value="1"/>
</dbReference>
<evidence type="ECO:0000256" key="3">
    <source>
        <dbReference type="SAM" id="MobiDB-lite"/>
    </source>
</evidence>
<dbReference type="RefSeq" id="WP_137310525.1">
    <property type="nucleotide sequence ID" value="NZ_SZNQ01000001.1"/>
</dbReference>
<feature type="domain" description="Ketoreductase" evidence="4">
    <location>
        <begin position="31"/>
        <end position="229"/>
    </location>
</feature>
<dbReference type="PANTHER" id="PTHR43639">
    <property type="entry name" value="OXIDOREDUCTASE, SHORT-CHAIN DEHYDROGENASE/REDUCTASE FAMILY (AFU_ORTHOLOGUE AFUA_5G02870)"/>
    <property type="match status" value="1"/>
</dbReference>
<keyword evidence="2" id="KW-0560">Oxidoreductase</keyword>
<dbReference type="PRINTS" id="PR00080">
    <property type="entry name" value="SDRFAMILY"/>
</dbReference>
<keyword evidence="6" id="KW-1185">Reference proteome</keyword>
<evidence type="ECO:0000313" key="6">
    <source>
        <dbReference type="Proteomes" id="UP000305929"/>
    </source>
</evidence>
<dbReference type="InterPro" id="IPR020904">
    <property type="entry name" value="Sc_DH/Rdtase_CS"/>
</dbReference>
<gene>
    <name evidence="5" type="ORF">E4U91_35055</name>
</gene>
<dbReference type="PANTHER" id="PTHR43639:SF1">
    <property type="entry name" value="SHORT-CHAIN DEHYDROGENASE_REDUCTASE FAMILY PROTEIN"/>
    <property type="match status" value="1"/>
</dbReference>
<dbReference type="PRINTS" id="PR00081">
    <property type="entry name" value="GDHRDH"/>
</dbReference>
<sequence length="278" mass="29560">MQRYDDRTAPSPRPDAAQADPARPSRPLEGRTALVTGASRGIGRAIAQRLATDGALVAVHYNTNESAAQETADLITKNGGQAFTLHAPLGVPDDAETLFRRYDQALTQLGRPAVLDILVNNAGLNIRGTITDTTPQDFDHLIAVLAKAPLFLVQQALPRLRPHGRIINISSAATRVALPTALAYTMAKAALEGLTHTLAPTLAPRNITVNAITPGYTRTDLNHHRWDTPEKEAVHAAQSPFNRIGDPGDIADIAAFLASDASRWITGQTIDASGGVGL</sequence>
<protein>
    <submittedName>
        <fullName evidence="5">SDR family oxidoreductase</fullName>
    </submittedName>
</protein>
<evidence type="ECO:0000259" key="4">
    <source>
        <dbReference type="SMART" id="SM00822"/>
    </source>
</evidence>